<dbReference type="PROSITE" id="PS01007">
    <property type="entry name" value="TRANSPOSASE_MUTATOR"/>
    <property type="match status" value="1"/>
</dbReference>
<comment type="similarity">
    <text evidence="2 6">Belongs to the transposase mutator family.</text>
</comment>
<dbReference type="PANTHER" id="PTHR33217:SF8">
    <property type="entry name" value="MUTATOR FAMILY TRANSPOSASE"/>
    <property type="match status" value="1"/>
</dbReference>
<evidence type="ECO:0000256" key="3">
    <source>
        <dbReference type="ARBA" id="ARBA00022578"/>
    </source>
</evidence>
<dbReference type="GO" id="GO:0003677">
    <property type="term" value="F:DNA binding"/>
    <property type="evidence" value="ECO:0007669"/>
    <property type="project" value="UniProtKB-UniRule"/>
</dbReference>
<keyword evidence="3 6" id="KW-0815">Transposition</keyword>
<organism evidence="7">
    <name type="scientific">Halalkalibacterium halodurans</name>
    <name type="common">Bacillus halodurans</name>
    <dbReference type="NCBI Taxonomy" id="86665"/>
    <lineage>
        <taxon>Bacteria</taxon>
        <taxon>Bacillati</taxon>
        <taxon>Bacillota</taxon>
        <taxon>Bacilli</taxon>
        <taxon>Bacillales</taxon>
        <taxon>Bacillaceae</taxon>
        <taxon>Halalkalibacterium (ex Joshi et al. 2022)</taxon>
    </lineage>
</organism>
<dbReference type="GO" id="GO:0006313">
    <property type="term" value="P:DNA transposition"/>
    <property type="evidence" value="ECO:0007669"/>
    <property type="project" value="UniProtKB-UniRule"/>
</dbReference>
<dbReference type="AlphaFoldDB" id="Q75TW1"/>
<dbReference type="GO" id="GO:0004803">
    <property type="term" value="F:transposase activity"/>
    <property type="evidence" value="ECO:0007669"/>
    <property type="project" value="UniProtKB-UniRule"/>
</dbReference>
<evidence type="ECO:0000256" key="1">
    <source>
        <dbReference type="ARBA" id="ARBA00002190"/>
    </source>
</evidence>
<reference evidence="7" key="1">
    <citation type="journal article" date="2000" name="Nucleic Acids Res.">
        <title>Complete genome sequence of the alkaliphilic bacterium Bacillus halodurans and genomic sequence comparison with Bacillus subtilis.</title>
        <authorList>
            <person name="Takami H."/>
            <person name="Nakasone K."/>
            <person name="Takaki Y."/>
            <person name="Maeno G."/>
            <person name="Sasaki R."/>
            <person name="Masui N."/>
            <person name="Fuji F."/>
            <person name="Hirama C."/>
            <person name="Nakamura Y."/>
            <person name="Ogasawara N."/>
            <person name="Kuhara S."/>
            <person name="Horikoshi K."/>
        </authorList>
    </citation>
    <scope>NUCLEOTIDE SEQUENCE</scope>
    <source>
        <strain evidence="7">C3</strain>
    </source>
</reference>
<accession>Q75TW1</accession>
<evidence type="ECO:0000313" key="7">
    <source>
        <dbReference type="EMBL" id="BAD18196.1"/>
    </source>
</evidence>
<keyword evidence="5 6" id="KW-0233">DNA recombination</keyword>
<name>Q75TW1_ALKHA</name>
<protein>
    <recommendedName>
        <fullName evidence="6">Mutator family transposase</fullName>
    </recommendedName>
</protein>
<proteinExistence type="inferred from homology"/>
<reference evidence="7" key="3">
    <citation type="journal article" date="2004" name="DNA Res.">
        <title>Wide-range distribution of insertion sequences identified in B. halodurans among bacilli and a new transposon disseminated in alkaliphilic and thermophilic bacilli.</title>
        <authorList>
            <person name="Takami H."/>
            <person name="Matsuki A."/>
            <person name="Takaki Y."/>
        </authorList>
    </citation>
    <scope>NUCLEOTIDE SEQUENCE</scope>
    <source>
        <strain evidence="7">C3</strain>
    </source>
</reference>
<dbReference type="NCBIfam" id="NF033543">
    <property type="entry name" value="transpos_IS256"/>
    <property type="match status" value="1"/>
</dbReference>
<dbReference type="EMBL" id="AB126504">
    <property type="protein sequence ID" value="BAD18196.1"/>
    <property type="molecule type" value="Genomic_DNA"/>
</dbReference>
<dbReference type="PANTHER" id="PTHR33217">
    <property type="entry name" value="TRANSPOSASE FOR INSERTION SEQUENCE ELEMENT IS1081"/>
    <property type="match status" value="1"/>
</dbReference>
<keyword evidence="4 6" id="KW-0238">DNA-binding</keyword>
<evidence type="ECO:0000256" key="5">
    <source>
        <dbReference type="ARBA" id="ARBA00023172"/>
    </source>
</evidence>
<keyword evidence="6" id="KW-0814">Transposable element</keyword>
<gene>
    <name evidence="7" type="ORF">BH8065401</name>
</gene>
<evidence type="ECO:0000256" key="2">
    <source>
        <dbReference type="ARBA" id="ARBA00010961"/>
    </source>
</evidence>
<comment type="function">
    <text evidence="1 6">Required for the transposition of the insertion element.</text>
</comment>
<sequence length="390" mass="45771">MSTSIGQSTFENQLDSMVREFVKEELETIMKEEMESFFTHEHPELKNQKNGFYTRQLDTRYGQLENLRVPRDRQNAFQTELFSPYQRREEWLGEAIITMYQKGVSTREIGHFIEKILGHSYSASTISQVTDVVTEDITQWQQRPLKKRYSVLYLDGTYLKLRREDVANEVVYLVVGVTEEGYREILGFYVGGQESANGWRNTLLDLYSRGLEEVLLGVFDGLAGLEEAMKAVYPKADVQRCVVHKVRNALHAVRKKDQPAVAQDFKPIYQANTYEEAKNRFKEFKENWQKRYPKVVATWEKDLDVLLTFLSYPSTIRPMIYTTNIIERTMKEIKKRTKTMNSLPNEKAAEKIVYLQAIDYNERWATRRLRGFGEAYEALQEMFKQRYSGP</sequence>
<evidence type="ECO:0000256" key="6">
    <source>
        <dbReference type="RuleBase" id="RU365089"/>
    </source>
</evidence>
<reference evidence="7" key="2">
    <citation type="journal article" date="2001" name="J. Bacteriol.">
        <title>Identification and distribution of new insertion sequences in the genome of alkaliphilic Bacillus halodurans C-125.</title>
        <authorList>
            <person name="Takami H."/>
            <person name="Han C."/>
            <person name="Takaki Y."/>
            <person name="Ohtsubo E."/>
        </authorList>
    </citation>
    <scope>NUCLEOTIDE SEQUENCE</scope>
    <source>
        <strain evidence="7">C3</strain>
    </source>
</reference>
<evidence type="ECO:0000256" key="4">
    <source>
        <dbReference type="ARBA" id="ARBA00023125"/>
    </source>
</evidence>
<dbReference type="InterPro" id="IPR001207">
    <property type="entry name" value="Transposase_mutator"/>
</dbReference>
<dbReference type="Pfam" id="PF00872">
    <property type="entry name" value="Transposase_mut"/>
    <property type="match status" value="1"/>
</dbReference>